<dbReference type="AlphaFoldDB" id="A0A2D0LDA4"/>
<accession>A0A2D0LDA4</accession>
<comment type="caution">
    <text evidence="1">The sequence shown here is derived from an EMBL/GenBank/DDBJ whole genome shotgun (WGS) entry which is preliminary data.</text>
</comment>
<proteinExistence type="predicted"/>
<evidence type="ECO:0000313" key="2">
    <source>
        <dbReference type="Proteomes" id="UP000221101"/>
    </source>
</evidence>
<sequence length="67" mass="7647">MVGGCHCGSAEDILLTLFKIPIERYSCLTVLIFLSKNEALYIFEQDLTMRKESCFTCQVYTIPFNST</sequence>
<reference evidence="1 2" key="1">
    <citation type="journal article" date="2017" name="Nat. Microbiol.">
        <title>Natural product diversity associated with the nematode symbionts Photorhabdus and Xenorhabdus.</title>
        <authorList>
            <person name="Tobias N.J."/>
            <person name="Wolff H."/>
            <person name="Djahanschiri B."/>
            <person name="Grundmann F."/>
            <person name="Kronenwerth M."/>
            <person name="Shi Y.M."/>
            <person name="Simonyi S."/>
            <person name="Grun P."/>
            <person name="Shapiro-Ilan D."/>
            <person name="Pidot S.J."/>
            <person name="Stinear T.P."/>
            <person name="Ebersberger I."/>
            <person name="Bode H.B."/>
        </authorList>
    </citation>
    <scope>NUCLEOTIDE SEQUENCE [LARGE SCALE GENOMIC DNA]</scope>
    <source>
        <strain evidence="1 2">DSM 17907</strain>
    </source>
</reference>
<gene>
    <name evidence="1" type="ORF">Xkoz_01495</name>
</gene>
<dbReference type="EMBL" id="NJCX01000009">
    <property type="protein sequence ID" value="PHM73674.1"/>
    <property type="molecule type" value="Genomic_DNA"/>
</dbReference>
<evidence type="ECO:0000313" key="1">
    <source>
        <dbReference type="EMBL" id="PHM73674.1"/>
    </source>
</evidence>
<dbReference type="Proteomes" id="UP000221101">
    <property type="component" value="Unassembled WGS sequence"/>
</dbReference>
<keyword evidence="2" id="KW-1185">Reference proteome</keyword>
<organism evidence="1 2">
    <name type="scientific">Xenorhabdus kozodoii</name>
    <dbReference type="NCBI Taxonomy" id="351676"/>
    <lineage>
        <taxon>Bacteria</taxon>
        <taxon>Pseudomonadati</taxon>
        <taxon>Pseudomonadota</taxon>
        <taxon>Gammaproteobacteria</taxon>
        <taxon>Enterobacterales</taxon>
        <taxon>Morganellaceae</taxon>
        <taxon>Xenorhabdus</taxon>
    </lineage>
</organism>
<protein>
    <submittedName>
        <fullName evidence="1">Uncharacterized protein</fullName>
    </submittedName>
</protein>
<name>A0A2D0LDA4_9GAMM</name>